<proteinExistence type="predicted"/>
<dbReference type="AlphaFoldDB" id="D7U3Q9"/>
<dbReference type="InParanoid" id="D7U3Q9"/>
<evidence type="ECO:0000313" key="1">
    <source>
        <dbReference type="EMBL" id="CBI37378.3"/>
    </source>
</evidence>
<gene>
    <name evidence="1" type="ordered locus">VIT_02s0033g00150</name>
</gene>
<dbReference type="EMBL" id="FN596505">
    <property type="protein sequence ID" value="CBI37378.3"/>
    <property type="molecule type" value="Genomic_DNA"/>
</dbReference>
<organism evidence="1 2">
    <name type="scientific">Vitis vinifera</name>
    <name type="common">Grape</name>
    <dbReference type="NCBI Taxonomy" id="29760"/>
    <lineage>
        <taxon>Eukaryota</taxon>
        <taxon>Viridiplantae</taxon>
        <taxon>Streptophyta</taxon>
        <taxon>Embryophyta</taxon>
        <taxon>Tracheophyta</taxon>
        <taxon>Spermatophyta</taxon>
        <taxon>Magnoliopsida</taxon>
        <taxon>eudicotyledons</taxon>
        <taxon>Gunneridae</taxon>
        <taxon>Pentapetalae</taxon>
        <taxon>rosids</taxon>
        <taxon>Vitales</taxon>
        <taxon>Vitaceae</taxon>
        <taxon>Viteae</taxon>
        <taxon>Vitis</taxon>
    </lineage>
</organism>
<dbReference type="OrthoDB" id="1740902at2759"/>
<keyword evidence="2" id="KW-1185">Reference proteome</keyword>
<evidence type="ECO:0000313" key="2">
    <source>
        <dbReference type="Proteomes" id="UP000009183"/>
    </source>
</evidence>
<dbReference type="PaxDb" id="29760-VIT_02s0033g00150.t01"/>
<dbReference type="HOGENOM" id="CLU_2324968_0_0_1"/>
<reference evidence="2" key="1">
    <citation type="journal article" date="2007" name="Nature">
        <title>The grapevine genome sequence suggests ancestral hexaploidization in major angiosperm phyla.</title>
        <authorList>
            <consortium name="The French-Italian Public Consortium for Grapevine Genome Characterization."/>
            <person name="Jaillon O."/>
            <person name="Aury J.-M."/>
            <person name="Noel B."/>
            <person name="Policriti A."/>
            <person name="Clepet C."/>
            <person name="Casagrande A."/>
            <person name="Choisne N."/>
            <person name="Aubourg S."/>
            <person name="Vitulo N."/>
            <person name="Jubin C."/>
            <person name="Vezzi A."/>
            <person name="Legeai F."/>
            <person name="Hugueney P."/>
            <person name="Dasilva C."/>
            <person name="Horner D."/>
            <person name="Mica E."/>
            <person name="Jublot D."/>
            <person name="Poulain J."/>
            <person name="Bruyere C."/>
            <person name="Billault A."/>
            <person name="Segurens B."/>
            <person name="Gouyvenoux M."/>
            <person name="Ugarte E."/>
            <person name="Cattonaro F."/>
            <person name="Anthouard V."/>
            <person name="Vico V."/>
            <person name="Del Fabbro C."/>
            <person name="Alaux M."/>
            <person name="Di Gaspero G."/>
            <person name="Dumas V."/>
            <person name="Felice N."/>
            <person name="Paillard S."/>
            <person name="Juman I."/>
            <person name="Moroldo M."/>
            <person name="Scalabrin S."/>
            <person name="Canaguier A."/>
            <person name="Le Clainche I."/>
            <person name="Malacrida G."/>
            <person name="Durand E."/>
            <person name="Pesole G."/>
            <person name="Laucou V."/>
            <person name="Chatelet P."/>
            <person name="Merdinoglu D."/>
            <person name="Delledonne M."/>
            <person name="Pezzotti M."/>
            <person name="Lecharny A."/>
            <person name="Scarpelli C."/>
            <person name="Artiguenave F."/>
            <person name="Pe M.E."/>
            <person name="Valle G."/>
            <person name="Morgante M."/>
            <person name="Caboche M."/>
            <person name="Adam-Blondon A.-F."/>
            <person name="Weissenbach J."/>
            <person name="Quetier F."/>
            <person name="Wincker P."/>
        </authorList>
    </citation>
    <scope>NUCLEOTIDE SEQUENCE [LARGE SCALE GENOMIC DNA]</scope>
    <source>
        <strain evidence="2">cv. Pinot noir / PN40024</strain>
    </source>
</reference>
<accession>D7U3Q9</accession>
<name>D7U3Q9_VITVI</name>
<dbReference type="Proteomes" id="UP000009183">
    <property type="component" value="Chromosome 2"/>
</dbReference>
<sequence length="99" mass="11232">MMKKVRDLVQRKTIGNGFPDSVFNWTQEMDSKLSNQDINNQAFSSNKMTIIIIIKSFPKSIGVFSNAKMNFEFLKSFLKLITLSYSRAMKAVGVCEGNL</sequence>
<protein>
    <submittedName>
        <fullName evidence="1">Uncharacterized protein</fullName>
    </submittedName>
</protein>